<dbReference type="SUPFAM" id="SSF117281">
    <property type="entry name" value="Kelch motif"/>
    <property type="match status" value="2"/>
</dbReference>
<keyword evidence="5" id="KW-0677">Repeat</keyword>
<dbReference type="Gene3D" id="2.120.10.80">
    <property type="entry name" value="Kelch-type beta propeller"/>
    <property type="match status" value="2"/>
</dbReference>
<dbReference type="GO" id="GO:0032963">
    <property type="term" value="P:collagen metabolic process"/>
    <property type="evidence" value="ECO:0007669"/>
    <property type="project" value="InterPro"/>
</dbReference>
<dbReference type="OrthoDB" id="2021044at2759"/>
<dbReference type="GO" id="GO:0019797">
    <property type="term" value="F:procollagen-proline 3-dioxygenase activity"/>
    <property type="evidence" value="ECO:0007669"/>
    <property type="project" value="UniProtKB-EC"/>
</dbReference>
<dbReference type="Pfam" id="PF24681">
    <property type="entry name" value="Kelch_KLHDC2_KLHL20_DRC7"/>
    <property type="match status" value="1"/>
</dbReference>
<dbReference type="InterPro" id="IPR044862">
    <property type="entry name" value="Pro_4_hyd_alph_FE2OG_OXY"/>
</dbReference>
<feature type="compositionally biased region" description="Basic and acidic residues" evidence="9">
    <location>
        <begin position="248"/>
        <end position="261"/>
    </location>
</feature>
<evidence type="ECO:0000256" key="5">
    <source>
        <dbReference type="ARBA" id="ARBA00022737"/>
    </source>
</evidence>
<protein>
    <recommendedName>
        <fullName evidence="3">procollagen-proline 3-dioxygenase</fullName>
        <ecNumber evidence="3">1.14.11.7</ecNumber>
    </recommendedName>
</protein>
<accession>A0A1Y1IAA4</accession>
<gene>
    <name evidence="11" type="ORF">KFL_002470040</name>
</gene>
<comment type="cofactor">
    <cofactor evidence="1">
        <name>L-ascorbate</name>
        <dbReference type="ChEBI" id="CHEBI:38290"/>
    </cofactor>
</comment>
<feature type="region of interest" description="Disordered" evidence="9">
    <location>
        <begin position="386"/>
        <end position="411"/>
    </location>
</feature>
<evidence type="ECO:0000256" key="8">
    <source>
        <dbReference type="ARBA" id="ARBA00023004"/>
    </source>
</evidence>
<dbReference type="InterPro" id="IPR039575">
    <property type="entry name" value="P3H"/>
</dbReference>
<proteinExistence type="predicted"/>
<keyword evidence="7" id="KW-0560">Oxidoreductase</keyword>
<dbReference type="EMBL" id="DF237196">
    <property type="protein sequence ID" value="GAQ85647.1"/>
    <property type="molecule type" value="Genomic_DNA"/>
</dbReference>
<feature type="domain" description="Fe2OG dioxygenase" evidence="10">
    <location>
        <begin position="76"/>
        <end position="172"/>
    </location>
</feature>
<dbReference type="PROSITE" id="PS51471">
    <property type="entry name" value="FE2OG_OXY"/>
    <property type="match status" value="1"/>
</dbReference>
<evidence type="ECO:0000256" key="3">
    <source>
        <dbReference type="ARBA" id="ARBA00012262"/>
    </source>
</evidence>
<dbReference type="Pfam" id="PF13640">
    <property type="entry name" value="2OG-FeII_Oxy_3"/>
    <property type="match status" value="1"/>
</dbReference>
<comment type="cofactor">
    <cofactor evidence="2">
        <name>Fe cation</name>
        <dbReference type="ChEBI" id="CHEBI:24875"/>
    </cofactor>
</comment>
<dbReference type="PRINTS" id="PR00501">
    <property type="entry name" value="KELCHREPEAT"/>
</dbReference>
<evidence type="ECO:0000259" key="10">
    <source>
        <dbReference type="PROSITE" id="PS51471"/>
    </source>
</evidence>
<dbReference type="Pfam" id="PF01344">
    <property type="entry name" value="Kelch_1"/>
    <property type="match status" value="2"/>
</dbReference>
<dbReference type="SMART" id="SM00612">
    <property type="entry name" value="Kelch"/>
    <property type="match status" value="5"/>
</dbReference>
<dbReference type="InterPro" id="IPR015915">
    <property type="entry name" value="Kelch-typ_b-propeller"/>
</dbReference>
<evidence type="ECO:0000256" key="7">
    <source>
        <dbReference type="ARBA" id="ARBA00023002"/>
    </source>
</evidence>
<dbReference type="InterPro" id="IPR006620">
    <property type="entry name" value="Pro_4_hyd_alph"/>
</dbReference>
<evidence type="ECO:0000313" key="11">
    <source>
        <dbReference type="EMBL" id="GAQ85647.1"/>
    </source>
</evidence>
<dbReference type="InterPro" id="IPR006652">
    <property type="entry name" value="Kelch_1"/>
</dbReference>
<dbReference type="GO" id="GO:0031418">
    <property type="term" value="F:L-ascorbic acid binding"/>
    <property type="evidence" value="ECO:0007669"/>
    <property type="project" value="InterPro"/>
</dbReference>
<dbReference type="Gene3D" id="2.60.120.620">
    <property type="entry name" value="q2cbj1_9rhob like domain"/>
    <property type="match status" value="1"/>
</dbReference>
<evidence type="ECO:0000256" key="4">
    <source>
        <dbReference type="ARBA" id="ARBA00022723"/>
    </source>
</evidence>
<dbReference type="STRING" id="105231.A0A1Y1IAA4"/>
<dbReference type="Proteomes" id="UP000054558">
    <property type="component" value="Unassembled WGS sequence"/>
</dbReference>
<evidence type="ECO:0000256" key="9">
    <source>
        <dbReference type="SAM" id="MobiDB-lite"/>
    </source>
</evidence>
<keyword evidence="8" id="KW-0408">Iron</keyword>
<evidence type="ECO:0000256" key="1">
    <source>
        <dbReference type="ARBA" id="ARBA00001961"/>
    </source>
</evidence>
<dbReference type="AlphaFoldDB" id="A0A1Y1IAA4"/>
<dbReference type="PANTHER" id="PTHR14049:SF9">
    <property type="entry name" value="PROCOLLAGEN-PROLINE 3-DIOXYGENASE"/>
    <property type="match status" value="1"/>
</dbReference>
<dbReference type="InterPro" id="IPR005123">
    <property type="entry name" value="Oxoglu/Fe-dep_dioxygenase_dom"/>
</dbReference>
<keyword evidence="6" id="KW-0223">Dioxygenase</keyword>
<dbReference type="SMART" id="SM00702">
    <property type="entry name" value="P4Hc"/>
    <property type="match status" value="1"/>
</dbReference>
<dbReference type="GO" id="GO:0005506">
    <property type="term" value="F:iron ion binding"/>
    <property type="evidence" value="ECO:0007669"/>
    <property type="project" value="InterPro"/>
</dbReference>
<keyword evidence="12" id="KW-1185">Reference proteome</keyword>
<organism evidence="11 12">
    <name type="scientific">Klebsormidium nitens</name>
    <name type="common">Green alga</name>
    <name type="synonym">Ulothrix nitens</name>
    <dbReference type="NCBI Taxonomy" id="105231"/>
    <lineage>
        <taxon>Eukaryota</taxon>
        <taxon>Viridiplantae</taxon>
        <taxon>Streptophyta</taxon>
        <taxon>Klebsormidiophyceae</taxon>
        <taxon>Klebsormidiales</taxon>
        <taxon>Klebsormidiaceae</taxon>
        <taxon>Klebsormidium</taxon>
    </lineage>
</organism>
<evidence type="ECO:0000256" key="6">
    <source>
        <dbReference type="ARBA" id="ARBA00022964"/>
    </source>
</evidence>
<dbReference type="EC" id="1.14.11.7" evidence="3"/>
<evidence type="ECO:0000313" key="12">
    <source>
        <dbReference type="Proteomes" id="UP000054558"/>
    </source>
</evidence>
<reference evidence="11 12" key="1">
    <citation type="journal article" date="2014" name="Nat. Commun.">
        <title>Klebsormidium flaccidum genome reveals primary factors for plant terrestrial adaptation.</title>
        <authorList>
            <person name="Hori K."/>
            <person name="Maruyama F."/>
            <person name="Fujisawa T."/>
            <person name="Togashi T."/>
            <person name="Yamamoto N."/>
            <person name="Seo M."/>
            <person name="Sato S."/>
            <person name="Yamada T."/>
            <person name="Mori H."/>
            <person name="Tajima N."/>
            <person name="Moriyama T."/>
            <person name="Ikeuchi M."/>
            <person name="Watanabe M."/>
            <person name="Wada H."/>
            <person name="Kobayashi K."/>
            <person name="Saito M."/>
            <person name="Masuda T."/>
            <person name="Sasaki-Sekimoto Y."/>
            <person name="Mashiguchi K."/>
            <person name="Awai K."/>
            <person name="Shimojima M."/>
            <person name="Masuda S."/>
            <person name="Iwai M."/>
            <person name="Nobusawa T."/>
            <person name="Narise T."/>
            <person name="Kondo S."/>
            <person name="Saito H."/>
            <person name="Sato R."/>
            <person name="Murakawa M."/>
            <person name="Ihara Y."/>
            <person name="Oshima-Yamada Y."/>
            <person name="Ohtaka K."/>
            <person name="Satoh M."/>
            <person name="Sonobe K."/>
            <person name="Ishii M."/>
            <person name="Ohtani R."/>
            <person name="Kanamori-Sato M."/>
            <person name="Honoki R."/>
            <person name="Miyazaki D."/>
            <person name="Mochizuki H."/>
            <person name="Umetsu J."/>
            <person name="Higashi K."/>
            <person name="Shibata D."/>
            <person name="Kamiya Y."/>
            <person name="Sato N."/>
            <person name="Nakamura Y."/>
            <person name="Tabata S."/>
            <person name="Ida S."/>
            <person name="Kurokawa K."/>
            <person name="Ohta H."/>
        </authorList>
    </citation>
    <scope>NUCLEOTIDE SEQUENCE [LARGE SCALE GENOMIC DNA]</scope>
    <source>
        <strain evidence="11 12">NIES-2285</strain>
    </source>
</reference>
<sequence length="970" mass="106291">MQRAVFEDVLSPAECQELIFILKSCGVIGYRPHVISCTPQDLIASNSAPLVLPLLNAAARVQQLVEGRFGKECELFTEFVGLISWKTGASIGWHHDSNREYLRQRHYSAVCYLNDQGTDFAGGTFRFRDGQPDSVVPLPGRVVAYSSGEENTHSVDPITRGERITLALWFTTDPDHSKDGVLLPQLQSALQRALSSAPGGSFKVAAPYPIDPFDTFFVEPEAWSCTTDLHFNASKESEGVLGTDPDAENGRDAVLQKERTGRNALVKRSRLGSPPTDDAERGRKKRARLVGGADTSLGHAFERGSEPDGSGGGVQISAQGEKDLRCERFRELGLRFALENGLGRAEGSPDALLRPKAVQSGEWRPLGNFATEAPVAAGVSWDAGNAPDVKTAENSVVGNGSPRRSGYRPSEAADGSVRLHWLDGTVFETEFRSKMHALQVLYHFVECVGETPSPTAAPLQDGKTTALNMKSVVDEGCPCKDRPPTKNLEIASLLRMRGREAMQMPDDLRSEEAICWNIREHRRGSKKSCDKQRCSDHCDLRTFLGWPKDIPLHDPQSFKKLGMVHKDIRETFVDAVYELEYQDVSAGPSPPVSSIWCLGKLVEPVHPASAGGSLHVEVPPRTLRWRVSARSGVDPDTSSSVSWWAKDGTGIEAPRLVFPVGEHDPQVQPHVGCLGTPPFHGPQSLTPFGEVYLMGGWNGTRWLGSVDRYRPSRNEWEEVAPMWAERYHAASAVLGGMVYVFGGRGCQLCYDTVERYDRASNSWANLSKMKIKRRGLGGAAVQGKIYAVGGSDSFSIFADVEMYDPAADKWLSVPPMLDERFCGAAAEMHSSLYALGGFDGQQLLPTMERFDPREGYWVRAPSMSTKRGSLSAAVYNNNLFALGGFDGDLVLNSVESYEPRMNTWKLVPPMHTQRASGASVVVDNALYFIGGVDGELDAESVERYTPEAGWQFVTTRSNSCKRSCPAVAVL</sequence>
<dbReference type="PANTHER" id="PTHR14049">
    <property type="entry name" value="LEPRECAN 1"/>
    <property type="match status" value="1"/>
</dbReference>
<keyword evidence="4" id="KW-0479">Metal-binding</keyword>
<feature type="region of interest" description="Disordered" evidence="9">
    <location>
        <begin position="236"/>
        <end position="319"/>
    </location>
</feature>
<evidence type="ECO:0000256" key="2">
    <source>
        <dbReference type="ARBA" id="ARBA00001962"/>
    </source>
</evidence>
<name>A0A1Y1IAA4_KLENI</name>